<evidence type="ECO:0000313" key="4">
    <source>
        <dbReference type="Proteomes" id="UP000367750"/>
    </source>
</evidence>
<evidence type="ECO:0000313" key="3">
    <source>
        <dbReference type="EMBL" id="KAA9004962.1"/>
    </source>
</evidence>
<name>A0A5J5GAX6_9BACL</name>
<accession>A0A5J5GAX6</accession>
<dbReference type="AlphaFoldDB" id="A0A5J5GAX6"/>
<dbReference type="SUPFAM" id="SSF55383">
    <property type="entry name" value="Copper amine oxidase, domain N"/>
    <property type="match status" value="1"/>
</dbReference>
<gene>
    <name evidence="3" type="ORF">F4V43_10090</name>
</gene>
<dbReference type="Pfam" id="PF07833">
    <property type="entry name" value="Cu_amine_oxidN1"/>
    <property type="match status" value="1"/>
</dbReference>
<feature type="signal peptide" evidence="1">
    <location>
        <begin position="1"/>
        <end position="26"/>
    </location>
</feature>
<evidence type="ECO:0000256" key="1">
    <source>
        <dbReference type="SAM" id="SignalP"/>
    </source>
</evidence>
<keyword evidence="1" id="KW-0732">Signal</keyword>
<dbReference type="InterPro" id="IPR036582">
    <property type="entry name" value="Mao_N_sf"/>
</dbReference>
<keyword evidence="4" id="KW-1185">Reference proteome</keyword>
<feature type="chain" id="PRO_5023887891" evidence="1">
    <location>
        <begin position="27"/>
        <end position="281"/>
    </location>
</feature>
<dbReference type="EMBL" id="VYKK01000012">
    <property type="protein sequence ID" value="KAA9004962.1"/>
    <property type="molecule type" value="Genomic_DNA"/>
</dbReference>
<evidence type="ECO:0000259" key="2">
    <source>
        <dbReference type="Pfam" id="PF07833"/>
    </source>
</evidence>
<dbReference type="Gene3D" id="3.30.457.10">
    <property type="entry name" value="Copper amine oxidase-like, N-terminal domain"/>
    <property type="match status" value="1"/>
</dbReference>
<dbReference type="Proteomes" id="UP000367750">
    <property type="component" value="Unassembled WGS sequence"/>
</dbReference>
<proteinExistence type="predicted"/>
<organism evidence="3 4">
    <name type="scientific">Paenibacillus spiritus</name>
    <dbReference type="NCBI Taxonomy" id="2496557"/>
    <lineage>
        <taxon>Bacteria</taxon>
        <taxon>Bacillati</taxon>
        <taxon>Bacillota</taxon>
        <taxon>Bacilli</taxon>
        <taxon>Bacillales</taxon>
        <taxon>Paenibacillaceae</taxon>
        <taxon>Paenibacillus</taxon>
    </lineage>
</organism>
<dbReference type="OrthoDB" id="2649379at2"/>
<dbReference type="InterPro" id="IPR012854">
    <property type="entry name" value="Cu_amine_oxidase-like_N"/>
</dbReference>
<comment type="caution">
    <text evidence="3">The sequence shown here is derived from an EMBL/GenBank/DDBJ whole genome shotgun (WGS) entry which is preliminary data.</text>
</comment>
<dbReference type="RefSeq" id="WP_150458114.1">
    <property type="nucleotide sequence ID" value="NZ_VYKK01000012.1"/>
</dbReference>
<sequence>MKLLKFGLAAVLASTLSWFPSNSSFAAPAATTKSPVLLQINDYAVIYTYPKAPYLDRQQRLIVPLRAVSELLGASVTYDAELKQATIRKNGKELILTAKSNQILVDHVPKTMDTVPTIDQQSFLLPVRVLLDNLGLKGTRDSQTGILHVEEDAINDFPMIRDSKEWDLSADNFASSNGITATSYELTLQASDKSQLQHGSLQLSAQNRTGHSIPAGKEDLHLLFVFNNTYQMEADLNPELEQKRPRPALANGQVFHRTTDFAGANYGDTLKYIFAVGRVLK</sequence>
<protein>
    <submittedName>
        <fullName evidence="3">Copper amine oxidase N-terminal domain-containing protein</fullName>
    </submittedName>
</protein>
<reference evidence="3 4" key="1">
    <citation type="submission" date="2019-09" db="EMBL/GenBank/DDBJ databases">
        <title>Bacillus ochoae sp. nov., Paenibacillus whitsoniae sp. nov., Paenibacillus spiritus sp. nov. Isolated from the Mars Exploration Rover during spacecraft assembly.</title>
        <authorList>
            <person name="Seuylemezian A."/>
            <person name="Vaishampayan P."/>
        </authorList>
    </citation>
    <scope>NUCLEOTIDE SEQUENCE [LARGE SCALE GENOMIC DNA]</scope>
    <source>
        <strain evidence="3 4">MER_111</strain>
    </source>
</reference>
<feature type="domain" description="Copper amine oxidase-like N-terminal" evidence="2">
    <location>
        <begin position="48"/>
        <end position="145"/>
    </location>
</feature>